<protein>
    <submittedName>
        <fullName evidence="1">Uncharacterized protein</fullName>
    </submittedName>
</protein>
<dbReference type="EMBL" id="VJMG01000089">
    <property type="protein sequence ID" value="TRL31845.1"/>
    <property type="molecule type" value="Genomic_DNA"/>
</dbReference>
<organism evidence="1 2">
    <name type="scientific">Rhizobium straminoryzae</name>
    <dbReference type="NCBI Taxonomy" id="1387186"/>
    <lineage>
        <taxon>Bacteria</taxon>
        <taxon>Pseudomonadati</taxon>
        <taxon>Pseudomonadota</taxon>
        <taxon>Alphaproteobacteria</taxon>
        <taxon>Hyphomicrobiales</taxon>
        <taxon>Rhizobiaceae</taxon>
        <taxon>Rhizobium/Agrobacterium group</taxon>
        <taxon>Rhizobium</taxon>
    </lineage>
</organism>
<proteinExistence type="predicted"/>
<comment type="caution">
    <text evidence="1">The sequence shown here is derived from an EMBL/GenBank/DDBJ whole genome shotgun (WGS) entry which is preliminary data.</text>
</comment>
<keyword evidence="2" id="KW-1185">Reference proteome</keyword>
<dbReference type="RefSeq" id="WP_143127787.1">
    <property type="nucleotide sequence ID" value="NZ_VJMG01000089.1"/>
</dbReference>
<evidence type="ECO:0000313" key="2">
    <source>
        <dbReference type="Proteomes" id="UP000316801"/>
    </source>
</evidence>
<sequence length="82" mass="9227">MIQIDYSSPAGFFAGRRVGGSTSGPRYKRFDNTAEALRFAIEELPCSQLRGAVLEIGDTRFESNEIRSLYDAVHYPLPRKET</sequence>
<accession>A0A549SQE7</accession>
<dbReference type="AlphaFoldDB" id="A0A549SQE7"/>
<dbReference type="Proteomes" id="UP000316801">
    <property type="component" value="Unassembled WGS sequence"/>
</dbReference>
<reference evidence="1 2" key="1">
    <citation type="submission" date="2019-07" db="EMBL/GenBank/DDBJ databases">
        <title>Ln-dependent methylotrophs.</title>
        <authorList>
            <person name="Tani A."/>
        </authorList>
    </citation>
    <scope>NUCLEOTIDE SEQUENCE [LARGE SCALE GENOMIC DNA]</scope>
    <source>
        <strain evidence="1 2">SM12</strain>
    </source>
</reference>
<evidence type="ECO:0000313" key="1">
    <source>
        <dbReference type="EMBL" id="TRL31845.1"/>
    </source>
</evidence>
<name>A0A549SQE7_9HYPH</name>
<gene>
    <name evidence="1" type="ORF">FNA46_24165</name>
</gene>